<protein>
    <submittedName>
        <fullName evidence="1">Uncharacterized protein</fullName>
    </submittedName>
</protein>
<dbReference type="AlphaFoldDB" id="A0A369AWW5"/>
<accession>A0A369AWW5</accession>
<comment type="caution">
    <text evidence="1">The sequence shown here is derived from an EMBL/GenBank/DDBJ whole genome shotgun (WGS) entry which is preliminary data.</text>
</comment>
<dbReference type="EMBL" id="QPJT01000016">
    <property type="protein sequence ID" value="RCX13789.1"/>
    <property type="molecule type" value="Genomic_DNA"/>
</dbReference>
<sequence>MLMNNDMMSGRNRKRLIKNGRNMLRKSGSIVGDMVGLFR</sequence>
<organism evidence="1 2">
    <name type="scientific">Anaerobacterium chartisolvens</name>
    <dbReference type="NCBI Taxonomy" id="1297424"/>
    <lineage>
        <taxon>Bacteria</taxon>
        <taxon>Bacillati</taxon>
        <taxon>Bacillota</taxon>
        <taxon>Clostridia</taxon>
        <taxon>Eubacteriales</taxon>
        <taxon>Oscillospiraceae</taxon>
        <taxon>Anaerobacterium</taxon>
    </lineage>
</organism>
<evidence type="ECO:0000313" key="1">
    <source>
        <dbReference type="EMBL" id="RCX13789.1"/>
    </source>
</evidence>
<reference evidence="1 2" key="1">
    <citation type="submission" date="2018-07" db="EMBL/GenBank/DDBJ databases">
        <title>Genomic Encyclopedia of Type Strains, Phase IV (KMG-IV): sequencing the most valuable type-strain genomes for metagenomic binning, comparative biology and taxonomic classification.</title>
        <authorList>
            <person name="Goeker M."/>
        </authorList>
    </citation>
    <scope>NUCLEOTIDE SEQUENCE [LARGE SCALE GENOMIC DNA]</scope>
    <source>
        <strain evidence="1 2">DSM 27016</strain>
    </source>
</reference>
<gene>
    <name evidence="1" type="ORF">DFR58_11618</name>
</gene>
<dbReference type="Proteomes" id="UP000253034">
    <property type="component" value="Unassembled WGS sequence"/>
</dbReference>
<proteinExistence type="predicted"/>
<keyword evidence="2" id="KW-1185">Reference proteome</keyword>
<evidence type="ECO:0000313" key="2">
    <source>
        <dbReference type="Proteomes" id="UP000253034"/>
    </source>
</evidence>
<name>A0A369AWW5_9FIRM</name>